<gene>
    <name evidence="1" type="ORF">AVEN_249565_1</name>
</gene>
<dbReference type="InterPro" id="IPR036397">
    <property type="entry name" value="RNaseH_sf"/>
</dbReference>
<accession>A0A4Y2KMJ8</accession>
<organism evidence="1 2">
    <name type="scientific">Araneus ventricosus</name>
    <name type="common">Orbweaver spider</name>
    <name type="synonym">Epeira ventricosa</name>
    <dbReference type="NCBI Taxonomy" id="182803"/>
    <lineage>
        <taxon>Eukaryota</taxon>
        <taxon>Metazoa</taxon>
        <taxon>Ecdysozoa</taxon>
        <taxon>Arthropoda</taxon>
        <taxon>Chelicerata</taxon>
        <taxon>Arachnida</taxon>
        <taxon>Araneae</taxon>
        <taxon>Araneomorphae</taxon>
        <taxon>Entelegynae</taxon>
        <taxon>Araneoidea</taxon>
        <taxon>Araneidae</taxon>
        <taxon>Araneus</taxon>
    </lineage>
</organism>
<keyword evidence="2" id="KW-1185">Reference proteome</keyword>
<proteinExistence type="predicted"/>
<dbReference type="GO" id="GO:0003676">
    <property type="term" value="F:nucleic acid binding"/>
    <property type="evidence" value="ECO:0007669"/>
    <property type="project" value="InterPro"/>
</dbReference>
<reference evidence="1 2" key="1">
    <citation type="journal article" date="2019" name="Sci. Rep.">
        <title>Orb-weaving spider Araneus ventricosus genome elucidates the spidroin gene catalogue.</title>
        <authorList>
            <person name="Kono N."/>
            <person name="Nakamura H."/>
            <person name="Ohtoshi R."/>
            <person name="Moran D.A.P."/>
            <person name="Shinohara A."/>
            <person name="Yoshida Y."/>
            <person name="Fujiwara M."/>
            <person name="Mori M."/>
            <person name="Tomita M."/>
            <person name="Arakawa K."/>
        </authorList>
    </citation>
    <scope>NUCLEOTIDE SEQUENCE [LARGE SCALE GENOMIC DNA]</scope>
</reference>
<dbReference type="AlphaFoldDB" id="A0A4Y2KMJ8"/>
<evidence type="ECO:0000313" key="2">
    <source>
        <dbReference type="Proteomes" id="UP000499080"/>
    </source>
</evidence>
<evidence type="ECO:0000313" key="1">
    <source>
        <dbReference type="EMBL" id="GBN03309.1"/>
    </source>
</evidence>
<sequence>MPGEGEPTLCGIVHWISIFSARAVVMCSKIEAMKDVLKNRFTKERVISQHFCNLWPLQSPDLNPCDLWLWGYLKHLKLTENDGRHVEHDILRFQMLAENDGRHVEHDILRFQMLTENDGRRAEHVLL</sequence>
<dbReference type="EMBL" id="BGPR01004783">
    <property type="protein sequence ID" value="GBN03309.1"/>
    <property type="molecule type" value="Genomic_DNA"/>
</dbReference>
<comment type="caution">
    <text evidence="1">The sequence shown here is derived from an EMBL/GenBank/DDBJ whole genome shotgun (WGS) entry which is preliminary data.</text>
</comment>
<dbReference type="Gene3D" id="3.30.420.10">
    <property type="entry name" value="Ribonuclease H-like superfamily/Ribonuclease H"/>
    <property type="match status" value="1"/>
</dbReference>
<dbReference type="Proteomes" id="UP000499080">
    <property type="component" value="Unassembled WGS sequence"/>
</dbReference>
<protein>
    <recommendedName>
        <fullName evidence="3">Tc1-like transposase DDE domain-containing protein</fullName>
    </recommendedName>
</protein>
<evidence type="ECO:0008006" key="3">
    <source>
        <dbReference type="Google" id="ProtNLM"/>
    </source>
</evidence>
<name>A0A4Y2KMJ8_ARAVE</name>